<dbReference type="KEGG" id="cam:101489642"/>
<evidence type="ECO:0000256" key="2">
    <source>
        <dbReference type="SAM" id="Phobius"/>
    </source>
</evidence>
<keyword evidence="2" id="KW-0472">Membrane</keyword>
<dbReference type="PANTHER" id="PTHR36408:SF1">
    <property type="entry name" value="TRANSMEMBRANE PROTEIN"/>
    <property type="match status" value="1"/>
</dbReference>
<feature type="transmembrane region" description="Helical" evidence="2">
    <location>
        <begin position="113"/>
        <end position="133"/>
    </location>
</feature>
<protein>
    <submittedName>
        <fullName evidence="4">Uncharacterized protein LOC101489642</fullName>
    </submittedName>
</protein>
<dbReference type="GeneID" id="101489642"/>
<gene>
    <name evidence="4" type="primary">LOC101489642</name>
</gene>
<accession>A0A1S2YCQ1</accession>
<dbReference type="AlphaFoldDB" id="A0A1S2YCQ1"/>
<feature type="region of interest" description="Disordered" evidence="1">
    <location>
        <begin position="263"/>
        <end position="283"/>
    </location>
</feature>
<organism evidence="3 4">
    <name type="scientific">Cicer arietinum</name>
    <name type="common">Chickpea</name>
    <name type="synonym">Garbanzo</name>
    <dbReference type="NCBI Taxonomy" id="3827"/>
    <lineage>
        <taxon>Eukaryota</taxon>
        <taxon>Viridiplantae</taxon>
        <taxon>Streptophyta</taxon>
        <taxon>Embryophyta</taxon>
        <taxon>Tracheophyta</taxon>
        <taxon>Spermatophyta</taxon>
        <taxon>Magnoliopsida</taxon>
        <taxon>eudicotyledons</taxon>
        <taxon>Gunneridae</taxon>
        <taxon>Pentapetalae</taxon>
        <taxon>rosids</taxon>
        <taxon>fabids</taxon>
        <taxon>Fabales</taxon>
        <taxon>Fabaceae</taxon>
        <taxon>Papilionoideae</taxon>
        <taxon>50 kb inversion clade</taxon>
        <taxon>NPAAA clade</taxon>
        <taxon>Hologalegina</taxon>
        <taxon>IRL clade</taxon>
        <taxon>Cicereae</taxon>
        <taxon>Cicer</taxon>
    </lineage>
</organism>
<keyword evidence="2" id="KW-0812">Transmembrane</keyword>
<dbReference type="eggNOG" id="ENOG502RY81">
    <property type="taxonomic scope" value="Eukaryota"/>
</dbReference>
<dbReference type="PaxDb" id="3827-XP_004502411.1"/>
<dbReference type="RefSeq" id="XP_004502411.1">
    <property type="nucleotide sequence ID" value="XM_004502354.3"/>
</dbReference>
<sequence>MTLSTSHHLFPHSFCFTRTTIAPAACFRTSSLNSFGLHRFGSFTTRTTDAFHLKTRESEVYVQKRVVSSDHNFDSLLSAVELSCLVSSAIVSVDLAVNGSKNWLLMVSGNKVSVVWGVLMLMSGVAVGLGAWIRRRQWRRLGRESGKGGLMERVEKLEEDLRSTMRVLRVLSRHAEKLGKRIRGTRHALKDPITQSATVAQKNSEATRAVAVQYEILEKEIREIQKVLLAMQEQQEKQLDLILSLGKPGKPWEIKDKTLKEQNTLETTNSAEDEVEHVEDHQI</sequence>
<keyword evidence="3" id="KW-1185">Reference proteome</keyword>
<evidence type="ECO:0000256" key="1">
    <source>
        <dbReference type="SAM" id="MobiDB-lite"/>
    </source>
</evidence>
<proteinExistence type="predicted"/>
<dbReference type="Proteomes" id="UP000087171">
    <property type="component" value="Chromosome Ca5"/>
</dbReference>
<name>A0A1S2YCQ1_CICAR</name>
<keyword evidence="2" id="KW-1133">Transmembrane helix</keyword>
<evidence type="ECO:0000313" key="4">
    <source>
        <dbReference type="RefSeq" id="XP_004502411.1"/>
    </source>
</evidence>
<reference evidence="4" key="2">
    <citation type="submission" date="2025-08" db="UniProtKB">
        <authorList>
            <consortium name="RefSeq"/>
        </authorList>
    </citation>
    <scope>IDENTIFICATION</scope>
    <source>
        <tissue evidence="4">Etiolated seedlings</tissue>
    </source>
</reference>
<evidence type="ECO:0000313" key="3">
    <source>
        <dbReference type="Proteomes" id="UP000087171"/>
    </source>
</evidence>
<dbReference type="PANTHER" id="PTHR36408">
    <property type="entry name" value="TRANSMEMBRANE PROTEIN"/>
    <property type="match status" value="1"/>
</dbReference>
<dbReference type="STRING" id="3827.A0A1S2YCQ1"/>
<dbReference type="OrthoDB" id="2020732at2759"/>
<dbReference type="GO" id="GO:0009941">
    <property type="term" value="C:chloroplast envelope"/>
    <property type="evidence" value="ECO:0007669"/>
    <property type="project" value="TreeGrafter"/>
</dbReference>
<reference evidence="3" key="1">
    <citation type="journal article" date="2013" name="Nat. Biotechnol.">
        <title>Draft genome sequence of chickpea (Cicer arietinum) provides a resource for trait improvement.</title>
        <authorList>
            <person name="Varshney R.K."/>
            <person name="Song C."/>
            <person name="Saxena R.K."/>
            <person name="Azam S."/>
            <person name="Yu S."/>
            <person name="Sharpe A.G."/>
            <person name="Cannon S."/>
            <person name="Baek J."/>
            <person name="Rosen B.D."/>
            <person name="Tar'an B."/>
            <person name="Millan T."/>
            <person name="Zhang X."/>
            <person name="Ramsay L.D."/>
            <person name="Iwata A."/>
            <person name="Wang Y."/>
            <person name="Nelson W."/>
            <person name="Farmer A.D."/>
            <person name="Gaur P.M."/>
            <person name="Soderlund C."/>
            <person name="Penmetsa R.V."/>
            <person name="Xu C."/>
            <person name="Bharti A.K."/>
            <person name="He W."/>
            <person name="Winter P."/>
            <person name="Zhao S."/>
            <person name="Hane J.K."/>
            <person name="Carrasquilla-Garcia N."/>
            <person name="Condie J.A."/>
            <person name="Upadhyaya H.D."/>
            <person name="Luo M.C."/>
            <person name="Thudi M."/>
            <person name="Gowda C.L."/>
            <person name="Singh N.P."/>
            <person name="Lichtenzveig J."/>
            <person name="Gali K.K."/>
            <person name="Rubio J."/>
            <person name="Nadarajan N."/>
            <person name="Dolezel J."/>
            <person name="Bansal K.C."/>
            <person name="Xu X."/>
            <person name="Edwards D."/>
            <person name="Zhang G."/>
            <person name="Kahl G."/>
            <person name="Gil J."/>
            <person name="Singh K.B."/>
            <person name="Datta S.K."/>
            <person name="Jackson S.A."/>
            <person name="Wang J."/>
            <person name="Cook D.R."/>
        </authorList>
    </citation>
    <scope>NUCLEOTIDE SEQUENCE [LARGE SCALE GENOMIC DNA]</scope>
    <source>
        <strain evidence="3">cv. CDC Frontier</strain>
    </source>
</reference>